<organism evidence="4 5">
    <name type="scientific">Termitidicoccus mucosus</name>
    <dbReference type="NCBI Taxonomy" id="1184151"/>
    <lineage>
        <taxon>Bacteria</taxon>
        <taxon>Pseudomonadati</taxon>
        <taxon>Verrucomicrobiota</taxon>
        <taxon>Opitutia</taxon>
        <taxon>Opitutales</taxon>
        <taxon>Opitutaceae</taxon>
        <taxon>Termitidicoccus</taxon>
    </lineage>
</organism>
<keyword evidence="2" id="KW-1133">Transmembrane helix</keyword>
<dbReference type="Pfam" id="PF11992">
    <property type="entry name" value="TgpA_N"/>
    <property type="match status" value="1"/>
</dbReference>
<dbReference type="PANTHER" id="PTHR42736">
    <property type="entry name" value="PROTEIN-GLUTAMINE GAMMA-GLUTAMYLTRANSFERASE"/>
    <property type="match status" value="1"/>
</dbReference>
<keyword evidence="5" id="KW-1185">Reference proteome</keyword>
<comment type="caution">
    <text evidence="4">The sequence shown here is derived from an EMBL/GenBank/DDBJ whole genome shotgun (WGS) entry which is preliminary data.</text>
</comment>
<dbReference type="AlphaFoldDB" id="A0A178ILN5"/>
<dbReference type="PANTHER" id="PTHR42736:SF1">
    <property type="entry name" value="PROTEIN-GLUTAMINE GAMMA-GLUTAMYLTRANSFERASE"/>
    <property type="match status" value="1"/>
</dbReference>
<dbReference type="InterPro" id="IPR002931">
    <property type="entry name" value="Transglutaminase-like"/>
</dbReference>
<feature type="compositionally biased region" description="Basic and acidic residues" evidence="1">
    <location>
        <begin position="535"/>
        <end position="545"/>
    </location>
</feature>
<keyword evidence="2" id="KW-0812">Transmembrane</keyword>
<dbReference type="Gene3D" id="3.10.620.30">
    <property type="match status" value="1"/>
</dbReference>
<sequence length="697" mass="77781">MNPSGHYRHWVLLTLVLAALPSLATLPPWVAGIALAGGVLHYLAPLRGGWPGRVAAVALLSATAAGIWFGFESWFGGKAVLSFFIAVVFLKWGEARTRRDYLLLIFAAVILAAVGALYWETLWSLAHMLVVIFALTLSLVAIHGDASILNRGFLIRRAGQLFLLGLPLMLLLFLTFPRIPGPLWDIGLAFGLPVKAMMNRGAGDFGKITTLEPGGIHEAGQANENVLVAEFKGAVPFKSLLYWRGPVFWDYDGKNWTLPEDWDNRTRLLNRAIRSKARLDRELRWKAHPVRYTLRVMPNGGRWLYGLDVPAAPAPEALITDEFQLVSIRRIDDQEPKFPMLAYLDYHVGAELTEEDRARGLSWPDNTNPRLHALGRRLAGQYADAEEIVHQAFSLLADGGYRFDAAHIIAPGPDLLDRYFFDEKKGGAEYLAGSFAMLMRAAGVPARLVGGYRGGTIIALTNFVIVKRSDAHAWVEVWHEGKGWRRVEPKDVILPPETKRDKAQEDKAKTSNARVEVKPADEARPPEVPNPAGTDKNREGADDAQGRRWDIPDFSSLFGNLQKWVIRYDPDRQMDLLKGVGLEESNWLDLLVGGALGVLSLLCAYLAVAWWRGRTRIDSVTKAWLTFCRRLQKLGLQKRPQECPRNYLARASRERPELAAALADIIGRYIDIRYGGENSPAATCAFRRQVDRFVAMT</sequence>
<dbReference type="STRING" id="1184151.AW736_07205"/>
<evidence type="ECO:0000313" key="4">
    <source>
        <dbReference type="EMBL" id="OAM90571.1"/>
    </source>
</evidence>
<dbReference type="InterPro" id="IPR052901">
    <property type="entry name" value="Bact_TGase-like"/>
</dbReference>
<dbReference type="InterPro" id="IPR021878">
    <property type="entry name" value="TgpA_N"/>
</dbReference>
<evidence type="ECO:0000256" key="2">
    <source>
        <dbReference type="SAM" id="Phobius"/>
    </source>
</evidence>
<evidence type="ECO:0000259" key="3">
    <source>
        <dbReference type="SMART" id="SM00460"/>
    </source>
</evidence>
<dbReference type="RefSeq" id="WP_068769501.1">
    <property type="nucleotide sequence ID" value="NZ_CP109796.1"/>
</dbReference>
<accession>A0A178ILN5</accession>
<feature type="transmembrane region" description="Helical" evidence="2">
    <location>
        <begin position="587"/>
        <end position="611"/>
    </location>
</feature>
<dbReference type="SMART" id="SM00460">
    <property type="entry name" value="TGc"/>
    <property type="match status" value="1"/>
</dbReference>
<dbReference type="EMBL" id="LRRQ01000054">
    <property type="protein sequence ID" value="OAM90571.1"/>
    <property type="molecule type" value="Genomic_DNA"/>
</dbReference>
<name>A0A178ILN5_9BACT</name>
<feature type="transmembrane region" description="Helical" evidence="2">
    <location>
        <begin position="158"/>
        <end position="176"/>
    </location>
</feature>
<evidence type="ECO:0000256" key="1">
    <source>
        <dbReference type="SAM" id="MobiDB-lite"/>
    </source>
</evidence>
<dbReference type="SUPFAM" id="SSF54001">
    <property type="entry name" value="Cysteine proteinases"/>
    <property type="match status" value="1"/>
</dbReference>
<gene>
    <name evidence="4" type="ORF">AW736_07205</name>
</gene>
<dbReference type="OrthoDB" id="175652at2"/>
<dbReference type="Pfam" id="PF13559">
    <property type="entry name" value="DUF4129"/>
    <property type="match status" value="1"/>
</dbReference>
<dbReference type="Proteomes" id="UP000078486">
    <property type="component" value="Unassembled WGS sequence"/>
</dbReference>
<feature type="region of interest" description="Disordered" evidence="1">
    <location>
        <begin position="495"/>
        <end position="545"/>
    </location>
</feature>
<feature type="transmembrane region" description="Helical" evidence="2">
    <location>
        <begin position="125"/>
        <end position="146"/>
    </location>
</feature>
<reference evidence="4 5" key="1">
    <citation type="submission" date="2016-01" db="EMBL/GenBank/DDBJ databases">
        <title>High potential of lignocellulose degradation of a new Verrucomicrobia species.</title>
        <authorList>
            <person name="Wang Y."/>
            <person name="Shi Y."/>
            <person name="Qiu Z."/>
            <person name="Liu S."/>
            <person name="Yang H."/>
        </authorList>
    </citation>
    <scope>NUCLEOTIDE SEQUENCE [LARGE SCALE GENOMIC DNA]</scope>
    <source>
        <strain evidence="4 5">TSB47</strain>
    </source>
</reference>
<evidence type="ECO:0000313" key="5">
    <source>
        <dbReference type="Proteomes" id="UP000078486"/>
    </source>
</evidence>
<feature type="domain" description="Transglutaminase-like" evidence="3">
    <location>
        <begin position="420"/>
        <end position="491"/>
    </location>
</feature>
<protein>
    <submittedName>
        <fullName evidence="4">Transglutaminase</fullName>
    </submittedName>
</protein>
<feature type="transmembrane region" description="Helical" evidence="2">
    <location>
        <begin position="56"/>
        <end position="89"/>
    </location>
</feature>
<dbReference type="InterPro" id="IPR038765">
    <property type="entry name" value="Papain-like_cys_pep_sf"/>
</dbReference>
<proteinExistence type="predicted"/>
<keyword evidence="2" id="KW-0472">Membrane</keyword>
<dbReference type="Pfam" id="PF01841">
    <property type="entry name" value="Transglut_core"/>
    <property type="match status" value="1"/>
</dbReference>
<feature type="transmembrane region" description="Helical" evidence="2">
    <location>
        <begin position="101"/>
        <end position="119"/>
    </location>
</feature>
<dbReference type="InterPro" id="IPR025403">
    <property type="entry name" value="TgpA-like_C"/>
</dbReference>
<feature type="compositionally biased region" description="Basic and acidic residues" evidence="1">
    <location>
        <begin position="495"/>
        <end position="525"/>
    </location>
</feature>